<evidence type="ECO:0000313" key="1">
    <source>
        <dbReference type="EMBL" id="KRH93728.1"/>
    </source>
</evidence>
<protein>
    <submittedName>
        <fullName evidence="1">Uncharacterized protein</fullName>
    </submittedName>
</protein>
<reference evidence="1 2" key="1">
    <citation type="submission" date="2015-07" db="EMBL/GenBank/DDBJ databases">
        <title>The genome of Pseudoloma neurophilia, a relevant intracellular parasite of the zebrafish.</title>
        <authorList>
            <person name="Ndikumana S."/>
            <person name="Pelin A."/>
            <person name="Sanders J."/>
            <person name="Corradi N."/>
        </authorList>
    </citation>
    <scope>NUCLEOTIDE SEQUENCE [LARGE SCALE GENOMIC DNA]</scope>
    <source>
        <strain evidence="1 2">MK1</strain>
    </source>
</reference>
<organism evidence="1 2">
    <name type="scientific">Pseudoloma neurophilia</name>
    <dbReference type="NCBI Taxonomy" id="146866"/>
    <lineage>
        <taxon>Eukaryota</taxon>
        <taxon>Fungi</taxon>
        <taxon>Fungi incertae sedis</taxon>
        <taxon>Microsporidia</taxon>
        <taxon>Pseudoloma</taxon>
    </lineage>
</organism>
<dbReference type="VEuPathDB" id="MicrosporidiaDB:M153_6220004644"/>
<name>A0A0R0M4F2_9MICR</name>
<dbReference type="AlphaFoldDB" id="A0A0R0M4F2"/>
<dbReference type="Proteomes" id="UP000051530">
    <property type="component" value="Unassembled WGS sequence"/>
</dbReference>
<gene>
    <name evidence="1" type="ORF">M153_6220004644</name>
</gene>
<accession>A0A0R0M4F2</accession>
<sequence>MGTSVMFRILQLINFIFRMSLQSSDKNRKLMVLFIIYIDLNFFIYETNMNFTIKFENILEISKQEKRIKEAKPHNN</sequence>
<dbReference type="EMBL" id="LGUB01000236">
    <property type="protein sequence ID" value="KRH93728.1"/>
    <property type="molecule type" value="Genomic_DNA"/>
</dbReference>
<comment type="caution">
    <text evidence="1">The sequence shown here is derived from an EMBL/GenBank/DDBJ whole genome shotgun (WGS) entry which is preliminary data.</text>
</comment>
<evidence type="ECO:0000313" key="2">
    <source>
        <dbReference type="Proteomes" id="UP000051530"/>
    </source>
</evidence>
<keyword evidence="2" id="KW-1185">Reference proteome</keyword>
<proteinExistence type="predicted"/>